<dbReference type="Gene3D" id="1.10.630.10">
    <property type="entry name" value="Cytochrome P450"/>
    <property type="match status" value="1"/>
</dbReference>
<evidence type="ECO:0000256" key="2">
    <source>
        <dbReference type="ARBA" id="ARBA00010617"/>
    </source>
</evidence>
<comment type="subcellular location">
    <subcellularLocation>
        <location evidence="1">Membrane</location>
        <topology evidence="1">Single-pass membrane protein</topology>
    </subcellularLocation>
</comment>
<keyword evidence="4" id="KW-0812">Transmembrane</keyword>
<dbReference type="PANTHER" id="PTHR24282:SF255">
    <property type="entry name" value="CYTOCHROME P450 72A11-RELATED"/>
    <property type="match status" value="1"/>
</dbReference>
<comment type="caution">
    <text evidence="13">The sequence shown here is derived from an EMBL/GenBank/DDBJ whole genome shotgun (WGS) entry which is preliminary data.</text>
</comment>
<keyword evidence="3 11" id="KW-0349">Heme</keyword>
<evidence type="ECO:0000256" key="1">
    <source>
        <dbReference type="ARBA" id="ARBA00004167"/>
    </source>
</evidence>
<keyword evidence="8 11" id="KW-0408">Iron</keyword>
<feature type="binding site" description="axial binding residue" evidence="11">
    <location>
        <position position="272"/>
    </location>
    <ligand>
        <name>heme</name>
        <dbReference type="ChEBI" id="CHEBI:30413"/>
    </ligand>
    <ligandPart>
        <name>Fe</name>
        <dbReference type="ChEBI" id="CHEBI:18248"/>
    </ligandPart>
</feature>
<dbReference type="PRINTS" id="PR00385">
    <property type="entry name" value="P450"/>
</dbReference>
<comment type="similarity">
    <text evidence="2 12">Belongs to the cytochrome P450 family.</text>
</comment>
<comment type="cofactor">
    <cofactor evidence="11">
        <name>heme</name>
        <dbReference type="ChEBI" id="CHEBI:30413"/>
    </cofactor>
</comment>
<keyword evidence="14" id="KW-1185">Reference proteome</keyword>
<keyword evidence="9 12" id="KW-0503">Monooxygenase</keyword>
<dbReference type="GO" id="GO:0016114">
    <property type="term" value="P:terpenoid biosynthetic process"/>
    <property type="evidence" value="ECO:0007669"/>
    <property type="project" value="UniProtKB-ARBA"/>
</dbReference>
<evidence type="ECO:0000256" key="4">
    <source>
        <dbReference type="ARBA" id="ARBA00022692"/>
    </source>
</evidence>
<dbReference type="GO" id="GO:0046872">
    <property type="term" value="F:metal ion binding"/>
    <property type="evidence" value="ECO:0007669"/>
    <property type="project" value="UniProtKB-KW"/>
</dbReference>
<evidence type="ECO:0000256" key="7">
    <source>
        <dbReference type="ARBA" id="ARBA00023002"/>
    </source>
</evidence>
<dbReference type="InterPro" id="IPR036396">
    <property type="entry name" value="Cyt_P450_sf"/>
</dbReference>
<reference evidence="13 14" key="1">
    <citation type="submission" date="2024-06" db="EMBL/GenBank/DDBJ databases">
        <title>A chromosome level genome sequence of Diviner's sage (Salvia divinorum).</title>
        <authorList>
            <person name="Ford S.A."/>
            <person name="Ro D.-K."/>
            <person name="Ness R.W."/>
            <person name="Phillips M.A."/>
        </authorList>
    </citation>
    <scope>NUCLEOTIDE SEQUENCE [LARGE SCALE GENOMIC DNA]</scope>
    <source>
        <strain evidence="13">SAF-2024a</strain>
        <tissue evidence="13">Leaf</tissue>
    </source>
</reference>
<dbReference type="GO" id="GO:0016020">
    <property type="term" value="C:membrane"/>
    <property type="evidence" value="ECO:0007669"/>
    <property type="project" value="UniProtKB-SubCell"/>
</dbReference>
<gene>
    <name evidence="13" type="ORF">AAHA92_10792</name>
</gene>
<proteinExistence type="inferred from homology"/>
<dbReference type="SUPFAM" id="SSF48264">
    <property type="entry name" value="Cytochrome P450"/>
    <property type="match status" value="1"/>
</dbReference>
<dbReference type="InterPro" id="IPR002401">
    <property type="entry name" value="Cyt_P450_E_grp-I"/>
</dbReference>
<evidence type="ECO:0000256" key="12">
    <source>
        <dbReference type="RuleBase" id="RU000461"/>
    </source>
</evidence>
<dbReference type="EMBL" id="JBEAFC010000004">
    <property type="protein sequence ID" value="KAL1560600.1"/>
    <property type="molecule type" value="Genomic_DNA"/>
</dbReference>
<evidence type="ECO:0000256" key="6">
    <source>
        <dbReference type="ARBA" id="ARBA00022989"/>
    </source>
</evidence>
<dbReference type="PRINTS" id="PR00463">
    <property type="entry name" value="EP450I"/>
</dbReference>
<dbReference type="PANTHER" id="PTHR24282">
    <property type="entry name" value="CYTOCHROME P450 FAMILY MEMBER"/>
    <property type="match status" value="1"/>
</dbReference>
<accession>A0ABD1HX60</accession>
<dbReference type="Pfam" id="PF00067">
    <property type="entry name" value="p450"/>
    <property type="match status" value="1"/>
</dbReference>
<evidence type="ECO:0000256" key="5">
    <source>
        <dbReference type="ARBA" id="ARBA00022723"/>
    </source>
</evidence>
<dbReference type="InterPro" id="IPR001128">
    <property type="entry name" value="Cyt_P450"/>
</dbReference>
<evidence type="ECO:0000256" key="11">
    <source>
        <dbReference type="PIRSR" id="PIRSR602401-1"/>
    </source>
</evidence>
<evidence type="ECO:0000256" key="3">
    <source>
        <dbReference type="ARBA" id="ARBA00022617"/>
    </source>
</evidence>
<evidence type="ECO:0000256" key="9">
    <source>
        <dbReference type="ARBA" id="ARBA00023033"/>
    </source>
</evidence>
<sequence>MLSKWDEIVGNEGSCEVDSIEEGRKIFELQREQMTLIVEAAGSLFIPGWRFLPTKFNRRMKEIMKEIESSMLEIIDKKRKAMATGEASGTGDLLGLLLESNSKEMKKHGNESGMSIKEVIEDCKIFYFAGQETNSSLLVWTVILLSKYQDWQIRARDEVTQVFGRGEPGYQDLNHLKIEFTTATIGGYILHEALRLYPLGATFTRSTHTKSSLGKLRLPAELALQVLAVHHDTRLWGDDASVFNPERFGEGVSKATQGKLMFLPFGLGPRVCLGQKFAMLEAKMAMVMILQRYSLKLLAAYTHAPYSFFTLQPQHGAHLILTKL</sequence>
<keyword evidence="6" id="KW-1133">Transmembrane helix</keyword>
<keyword evidence="10" id="KW-0472">Membrane</keyword>
<name>A0ABD1HX60_SALDI</name>
<dbReference type="AlphaFoldDB" id="A0ABD1HX60"/>
<dbReference type="InterPro" id="IPR050665">
    <property type="entry name" value="Cytochrome_P450_Monooxygen"/>
</dbReference>
<dbReference type="Proteomes" id="UP001567538">
    <property type="component" value="Unassembled WGS sequence"/>
</dbReference>
<evidence type="ECO:0000256" key="8">
    <source>
        <dbReference type="ARBA" id="ARBA00023004"/>
    </source>
</evidence>
<evidence type="ECO:0000256" key="10">
    <source>
        <dbReference type="ARBA" id="ARBA00023136"/>
    </source>
</evidence>
<protein>
    <submittedName>
        <fullName evidence="13">Cytochrome P450 CYP72A219-like protein</fullName>
    </submittedName>
</protein>
<dbReference type="InterPro" id="IPR017972">
    <property type="entry name" value="Cyt_P450_CS"/>
</dbReference>
<evidence type="ECO:0000313" key="13">
    <source>
        <dbReference type="EMBL" id="KAL1560600.1"/>
    </source>
</evidence>
<evidence type="ECO:0000313" key="14">
    <source>
        <dbReference type="Proteomes" id="UP001567538"/>
    </source>
</evidence>
<organism evidence="13 14">
    <name type="scientific">Salvia divinorum</name>
    <name type="common">Maria pastora</name>
    <name type="synonym">Diviner's sage</name>
    <dbReference type="NCBI Taxonomy" id="28513"/>
    <lineage>
        <taxon>Eukaryota</taxon>
        <taxon>Viridiplantae</taxon>
        <taxon>Streptophyta</taxon>
        <taxon>Embryophyta</taxon>
        <taxon>Tracheophyta</taxon>
        <taxon>Spermatophyta</taxon>
        <taxon>Magnoliopsida</taxon>
        <taxon>eudicotyledons</taxon>
        <taxon>Gunneridae</taxon>
        <taxon>Pentapetalae</taxon>
        <taxon>asterids</taxon>
        <taxon>lamiids</taxon>
        <taxon>Lamiales</taxon>
        <taxon>Lamiaceae</taxon>
        <taxon>Nepetoideae</taxon>
        <taxon>Mentheae</taxon>
        <taxon>Salviinae</taxon>
        <taxon>Salvia</taxon>
        <taxon>Salvia subgen. Calosphace</taxon>
    </lineage>
</organism>
<dbReference type="GO" id="GO:0016712">
    <property type="term" value="F:oxidoreductase activity, acting on paired donors, with incorporation or reduction of molecular oxygen, reduced flavin or flavoprotein as one donor, and incorporation of one atom of oxygen"/>
    <property type="evidence" value="ECO:0007669"/>
    <property type="project" value="UniProtKB-ARBA"/>
</dbReference>
<dbReference type="PROSITE" id="PS00086">
    <property type="entry name" value="CYTOCHROME_P450"/>
    <property type="match status" value="1"/>
</dbReference>
<keyword evidence="7 12" id="KW-0560">Oxidoreductase</keyword>
<keyword evidence="5 11" id="KW-0479">Metal-binding</keyword>